<comment type="caution">
    <text evidence="2">The sequence shown here is derived from an EMBL/GenBank/DDBJ whole genome shotgun (WGS) entry which is preliminary data.</text>
</comment>
<feature type="chain" id="PRO_5013273473" evidence="1">
    <location>
        <begin position="27"/>
        <end position="140"/>
    </location>
</feature>
<dbReference type="RefSeq" id="WP_075833091.1">
    <property type="nucleotide sequence ID" value="NZ_MSTI01000086.1"/>
</dbReference>
<sequence>MKKNMLSAAFSLSLILAPAVLTTAFAAPTAVQVTASDSSGDLSYPALYTESSWMSLAVPLADLGGSVPGDLSLDAGTLPAGTTITLDGVTQTGDTALLHVTVSRADTGVSIDQIATINVMSGGQTVATLSIPVIGAASSD</sequence>
<dbReference type="Proteomes" id="UP000186607">
    <property type="component" value="Unassembled WGS sequence"/>
</dbReference>
<feature type="signal peptide" evidence="1">
    <location>
        <begin position="1"/>
        <end position="26"/>
    </location>
</feature>
<keyword evidence="1" id="KW-0732">Signal</keyword>
<proteinExistence type="predicted"/>
<name>A0A1U7NY13_9DEIO</name>
<dbReference type="AlphaFoldDB" id="A0A1U7NY13"/>
<dbReference type="OrthoDB" id="72508at2"/>
<reference evidence="2 3" key="1">
    <citation type="submission" date="2017-01" db="EMBL/GenBank/DDBJ databases">
        <title>Genome Analysis of Deinococcus marmoris KOPRI26562.</title>
        <authorList>
            <person name="Kim J.H."/>
            <person name="Oh H.-M."/>
        </authorList>
    </citation>
    <scope>NUCLEOTIDE SEQUENCE [LARGE SCALE GENOMIC DNA]</scope>
    <source>
        <strain evidence="2 3">KOPRI26562</strain>
    </source>
</reference>
<evidence type="ECO:0000313" key="3">
    <source>
        <dbReference type="Proteomes" id="UP000186607"/>
    </source>
</evidence>
<evidence type="ECO:0000256" key="1">
    <source>
        <dbReference type="SAM" id="SignalP"/>
    </source>
</evidence>
<keyword evidence="3" id="KW-1185">Reference proteome</keyword>
<protein>
    <submittedName>
        <fullName evidence="2">Uncharacterized protein</fullName>
    </submittedName>
</protein>
<dbReference type="EMBL" id="MSTI01000086">
    <property type="protein sequence ID" value="OLV17813.1"/>
    <property type="molecule type" value="Genomic_DNA"/>
</dbReference>
<evidence type="ECO:0000313" key="2">
    <source>
        <dbReference type="EMBL" id="OLV17813.1"/>
    </source>
</evidence>
<accession>A0A1U7NY13</accession>
<gene>
    <name evidence="2" type="ORF">BOO71_0007711</name>
</gene>
<organism evidence="2 3">
    <name type="scientific">Deinococcus marmoris</name>
    <dbReference type="NCBI Taxonomy" id="249408"/>
    <lineage>
        <taxon>Bacteria</taxon>
        <taxon>Thermotogati</taxon>
        <taxon>Deinococcota</taxon>
        <taxon>Deinococci</taxon>
        <taxon>Deinococcales</taxon>
        <taxon>Deinococcaceae</taxon>
        <taxon>Deinococcus</taxon>
    </lineage>
</organism>